<dbReference type="Proteomes" id="UP000799779">
    <property type="component" value="Unassembled WGS sequence"/>
</dbReference>
<dbReference type="OrthoDB" id="4196148at2759"/>
<evidence type="ECO:0000313" key="2">
    <source>
        <dbReference type="EMBL" id="KAF2007565.1"/>
    </source>
</evidence>
<dbReference type="EMBL" id="ML977557">
    <property type="protein sequence ID" value="KAF2007565.1"/>
    <property type="molecule type" value="Genomic_DNA"/>
</dbReference>
<evidence type="ECO:0000256" key="1">
    <source>
        <dbReference type="SAM" id="MobiDB-lite"/>
    </source>
</evidence>
<feature type="compositionally biased region" description="Basic and acidic residues" evidence="1">
    <location>
        <begin position="67"/>
        <end position="81"/>
    </location>
</feature>
<gene>
    <name evidence="2" type="ORF">P154DRAFT_529161</name>
</gene>
<reference evidence="2" key="1">
    <citation type="journal article" date="2020" name="Stud. Mycol.">
        <title>101 Dothideomycetes genomes: a test case for predicting lifestyles and emergence of pathogens.</title>
        <authorList>
            <person name="Haridas S."/>
            <person name="Albert R."/>
            <person name="Binder M."/>
            <person name="Bloem J."/>
            <person name="Labutti K."/>
            <person name="Salamov A."/>
            <person name="Andreopoulos B."/>
            <person name="Baker S."/>
            <person name="Barry K."/>
            <person name="Bills G."/>
            <person name="Bluhm B."/>
            <person name="Cannon C."/>
            <person name="Castanera R."/>
            <person name="Culley D."/>
            <person name="Daum C."/>
            <person name="Ezra D."/>
            <person name="Gonzalez J."/>
            <person name="Henrissat B."/>
            <person name="Kuo A."/>
            <person name="Liang C."/>
            <person name="Lipzen A."/>
            <person name="Lutzoni F."/>
            <person name="Magnuson J."/>
            <person name="Mondo S."/>
            <person name="Nolan M."/>
            <person name="Ohm R."/>
            <person name="Pangilinan J."/>
            <person name="Park H.-J."/>
            <person name="Ramirez L."/>
            <person name="Alfaro M."/>
            <person name="Sun H."/>
            <person name="Tritt A."/>
            <person name="Yoshinaga Y."/>
            <person name="Zwiers L.-H."/>
            <person name="Turgeon B."/>
            <person name="Goodwin S."/>
            <person name="Spatafora J."/>
            <person name="Crous P."/>
            <person name="Grigoriev I."/>
        </authorList>
    </citation>
    <scope>NUCLEOTIDE SEQUENCE</scope>
    <source>
        <strain evidence="2">CBS 123094</strain>
    </source>
</reference>
<dbReference type="AlphaFoldDB" id="A0A6A5X3Q9"/>
<sequence length="253" mass="27086">MSSPIRPGAGADPPPYTPGSGGASVNNPPVLKGKAAIIGIEKAIYRVKHNSPTKGTTGIAKPATTEDPSKEDPPRVSDTAKHPNVLPSPESSTKSRSMLDIDISASASASAALRLQPLLDQGPRLVHHRSHIYDIRPAWLGDIGKHILVDCTVGGSLLDKMKRKGYDPDGYVWKRGTGKVLAVERKEEIGEDDVVAGTYGNLTKPRLEVELGFGEKGVDFLVAAWVARVAFEAMKAAKEPMTWDQSTLSKLHP</sequence>
<evidence type="ECO:0000313" key="3">
    <source>
        <dbReference type="Proteomes" id="UP000799779"/>
    </source>
</evidence>
<keyword evidence="3" id="KW-1185">Reference proteome</keyword>
<feature type="region of interest" description="Disordered" evidence="1">
    <location>
        <begin position="48"/>
        <end position="97"/>
    </location>
</feature>
<feature type="region of interest" description="Disordered" evidence="1">
    <location>
        <begin position="1"/>
        <end position="30"/>
    </location>
</feature>
<accession>A0A6A5X3Q9</accession>
<organism evidence="2 3">
    <name type="scientific">Amniculicola lignicola CBS 123094</name>
    <dbReference type="NCBI Taxonomy" id="1392246"/>
    <lineage>
        <taxon>Eukaryota</taxon>
        <taxon>Fungi</taxon>
        <taxon>Dikarya</taxon>
        <taxon>Ascomycota</taxon>
        <taxon>Pezizomycotina</taxon>
        <taxon>Dothideomycetes</taxon>
        <taxon>Pleosporomycetidae</taxon>
        <taxon>Pleosporales</taxon>
        <taxon>Amniculicolaceae</taxon>
        <taxon>Amniculicola</taxon>
    </lineage>
</organism>
<name>A0A6A5X3Q9_9PLEO</name>
<proteinExistence type="predicted"/>
<protein>
    <submittedName>
        <fullName evidence="2">Uncharacterized protein</fullName>
    </submittedName>
</protein>